<gene>
    <name evidence="4" type="primary">mshD_3</name>
    <name evidence="4" type="ORF">CLPUN_15650</name>
</gene>
<proteinExistence type="predicted"/>
<evidence type="ECO:0000256" key="1">
    <source>
        <dbReference type="ARBA" id="ARBA00022679"/>
    </source>
</evidence>
<dbReference type="GO" id="GO:0008080">
    <property type="term" value="F:N-acetyltransferase activity"/>
    <property type="evidence" value="ECO:0007669"/>
    <property type="project" value="InterPro"/>
</dbReference>
<dbReference type="Pfam" id="PF13673">
    <property type="entry name" value="Acetyltransf_10"/>
    <property type="match status" value="1"/>
</dbReference>
<feature type="domain" description="N-acetyltransferase" evidence="3">
    <location>
        <begin position="3"/>
        <end position="139"/>
    </location>
</feature>
<dbReference type="GO" id="GO:0005737">
    <property type="term" value="C:cytoplasm"/>
    <property type="evidence" value="ECO:0007669"/>
    <property type="project" value="TreeGrafter"/>
</dbReference>
<dbReference type="PROSITE" id="PS51186">
    <property type="entry name" value="GNAT"/>
    <property type="match status" value="1"/>
</dbReference>
<organism evidence="4 5">
    <name type="scientific">Clostridium puniceum</name>
    <dbReference type="NCBI Taxonomy" id="29367"/>
    <lineage>
        <taxon>Bacteria</taxon>
        <taxon>Bacillati</taxon>
        <taxon>Bacillota</taxon>
        <taxon>Clostridia</taxon>
        <taxon>Eubacteriales</taxon>
        <taxon>Clostridiaceae</taxon>
        <taxon>Clostridium</taxon>
    </lineage>
</organism>
<dbReference type="PANTHER" id="PTHR43626">
    <property type="entry name" value="ACYL-COA N-ACYLTRANSFERASE"/>
    <property type="match status" value="1"/>
</dbReference>
<name>A0A1S8TPC1_9CLOT</name>
<dbReference type="OrthoDB" id="9775804at2"/>
<dbReference type="CDD" id="cd04301">
    <property type="entry name" value="NAT_SF"/>
    <property type="match status" value="1"/>
</dbReference>
<dbReference type="InterPro" id="IPR016181">
    <property type="entry name" value="Acyl_CoA_acyltransferase"/>
</dbReference>
<accession>A0A1S8TPC1</accession>
<dbReference type="InterPro" id="IPR045039">
    <property type="entry name" value="NSI-like"/>
</dbReference>
<dbReference type="GO" id="GO:0035447">
    <property type="term" value="F:mycothiol synthase activity"/>
    <property type="evidence" value="ECO:0007669"/>
    <property type="project" value="UniProtKB-EC"/>
</dbReference>
<dbReference type="Gene3D" id="3.40.630.30">
    <property type="match status" value="1"/>
</dbReference>
<dbReference type="InterPro" id="IPR000182">
    <property type="entry name" value="GNAT_dom"/>
</dbReference>
<dbReference type="Proteomes" id="UP000190890">
    <property type="component" value="Unassembled WGS sequence"/>
</dbReference>
<reference evidence="4 5" key="1">
    <citation type="submission" date="2016-05" db="EMBL/GenBank/DDBJ databases">
        <title>Microbial solvent formation.</title>
        <authorList>
            <person name="Poehlein A."/>
            <person name="Montoya Solano J.D."/>
            <person name="Flitsch S."/>
            <person name="Krabben P."/>
            <person name="Duerre P."/>
            <person name="Daniel R."/>
        </authorList>
    </citation>
    <scope>NUCLEOTIDE SEQUENCE [LARGE SCALE GENOMIC DNA]</scope>
    <source>
        <strain evidence="4 5">DSM 2619</strain>
    </source>
</reference>
<dbReference type="AlphaFoldDB" id="A0A1S8TPC1"/>
<keyword evidence="5" id="KW-1185">Reference proteome</keyword>
<dbReference type="STRING" id="29367.CLPUN_15650"/>
<evidence type="ECO:0000256" key="2">
    <source>
        <dbReference type="ARBA" id="ARBA00023315"/>
    </source>
</evidence>
<protein>
    <submittedName>
        <fullName evidence="4">Mycothiol acetyltransferase</fullName>
        <ecNumber evidence="4">2.3.1.189</ecNumber>
    </submittedName>
</protein>
<evidence type="ECO:0000313" key="5">
    <source>
        <dbReference type="Proteomes" id="UP000190890"/>
    </source>
</evidence>
<dbReference type="SUPFAM" id="SSF55729">
    <property type="entry name" value="Acyl-CoA N-acyltransferases (Nat)"/>
    <property type="match status" value="1"/>
</dbReference>
<sequence>MNYKIQKTAENINWSKVAELLSHFGLSDFDAETQQKVFEQSYAVVFIIDNGELIGVGRAISDGICQAAIYNIALDEKYHGKGLGRVIINQLIEQVKQCNIILYTHPNTVNFYEKLGFSQMKTGMAMYQKEHIEELKKMNFI</sequence>
<dbReference type="EC" id="2.3.1.189" evidence="4"/>
<dbReference type="RefSeq" id="WP_077846747.1">
    <property type="nucleotide sequence ID" value="NZ_LZZM01000099.1"/>
</dbReference>
<comment type="caution">
    <text evidence="4">The sequence shown here is derived from an EMBL/GenBank/DDBJ whole genome shotgun (WGS) entry which is preliminary data.</text>
</comment>
<keyword evidence="2 4" id="KW-0012">Acyltransferase</keyword>
<keyword evidence="1 4" id="KW-0808">Transferase</keyword>
<evidence type="ECO:0000313" key="4">
    <source>
        <dbReference type="EMBL" id="OOM79617.1"/>
    </source>
</evidence>
<dbReference type="EMBL" id="LZZM01000099">
    <property type="protein sequence ID" value="OOM79617.1"/>
    <property type="molecule type" value="Genomic_DNA"/>
</dbReference>
<evidence type="ECO:0000259" key="3">
    <source>
        <dbReference type="PROSITE" id="PS51186"/>
    </source>
</evidence>
<dbReference type="PANTHER" id="PTHR43626:SF4">
    <property type="entry name" value="GCN5-RELATED N-ACETYLTRANSFERASE 2, CHLOROPLASTIC"/>
    <property type="match status" value="1"/>
</dbReference>